<comment type="caution">
    <text evidence="1">The sequence shown here is derived from an EMBL/GenBank/DDBJ whole genome shotgun (WGS) entry which is preliminary data.</text>
</comment>
<protein>
    <submittedName>
        <fullName evidence="1">Uncharacterized protein</fullName>
    </submittedName>
</protein>
<proteinExistence type="predicted"/>
<name>A0ABS6BHQ3_9SPHN</name>
<reference evidence="1 2" key="1">
    <citation type="submission" date="2021-06" db="EMBL/GenBank/DDBJ databases">
        <title>Sphingomonas sp. XMGL2, whole genome shotgun sequencing project.</title>
        <authorList>
            <person name="Zhao G."/>
            <person name="Shen L."/>
        </authorList>
    </citation>
    <scope>NUCLEOTIDE SEQUENCE [LARGE SCALE GENOMIC DNA]</scope>
    <source>
        <strain evidence="1 2">XMGL2</strain>
    </source>
</reference>
<accession>A0ABS6BHQ3</accession>
<dbReference type="RefSeq" id="WP_216322933.1">
    <property type="nucleotide sequence ID" value="NZ_JAHKRT010000003.1"/>
</dbReference>
<gene>
    <name evidence="1" type="ORF">KOF26_08190</name>
</gene>
<organism evidence="1 2">
    <name type="scientific">Sphingomonas quercus</name>
    <dbReference type="NCBI Taxonomy" id="2842451"/>
    <lineage>
        <taxon>Bacteria</taxon>
        <taxon>Pseudomonadati</taxon>
        <taxon>Pseudomonadota</taxon>
        <taxon>Alphaproteobacteria</taxon>
        <taxon>Sphingomonadales</taxon>
        <taxon>Sphingomonadaceae</taxon>
        <taxon>Sphingomonas</taxon>
    </lineage>
</organism>
<keyword evidence="2" id="KW-1185">Reference proteome</keyword>
<dbReference type="EMBL" id="JAHKRT010000003">
    <property type="protein sequence ID" value="MBU3077840.1"/>
    <property type="molecule type" value="Genomic_DNA"/>
</dbReference>
<evidence type="ECO:0000313" key="2">
    <source>
        <dbReference type="Proteomes" id="UP000776276"/>
    </source>
</evidence>
<dbReference type="Proteomes" id="UP000776276">
    <property type="component" value="Unassembled WGS sequence"/>
</dbReference>
<sequence length="46" mass="4939">MAIAAIALESALAKGCAQRSPRSRLAIDFAEHDIQRGEDRGDIGEQ</sequence>
<evidence type="ECO:0000313" key="1">
    <source>
        <dbReference type="EMBL" id="MBU3077840.1"/>
    </source>
</evidence>